<feature type="non-terminal residue" evidence="3">
    <location>
        <position position="364"/>
    </location>
</feature>
<name>A0A433P8B3_9FUNG</name>
<evidence type="ECO:0000256" key="1">
    <source>
        <dbReference type="SAM" id="MobiDB-lite"/>
    </source>
</evidence>
<feature type="region of interest" description="Disordered" evidence="1">
    <location>
        <begin position="215"/>
        <end position="344"/>
    </location>
</feature>
<evidence type="ECO:0000259" key="2">
    <source>
        <dbReference type="PROSITE" id="PS51391"/>
    </source>
</evidence>
<dbReference type="PANTHER" id="PTHR12323">
    <property type="entry name" value="SR-RELATED CTD ASSOCIATED FACTOR 6"/>
    <property type="match status" value="1"/>
</dbReference>
<dbReference type="AlphaFoldDB" id="A0A433P8B3"/>
<feature type="compositionally biased region" description="Pro residues" evidence="1">
    <location>
        <begin position="218"/>
        <end position="229"/>
    </location>
</feature>
<feature type="domain" description="CID" evidence="2">
    <location>
        <begin position="67"/>
        <end position="220"/>
    </location>
</feature>
<feature type="compositionally biased region" description="Pro residues" evidence="1">
    <location>
        <begin position="241"/>
        <end position="259"/>
    </location>
</feature>
<feature type="compositionally biased region" description="Pro residues" evidence="1">
    <location>
        <begin position="329"/>
        <end position="344"/>
    </location>
</feature>
<evidence type="ECO:0000313" key="4">
    <source>
        <dbReference type="Proteomes" id="UP000274822"/>
    </source>
</evidence>
<dbReference type="PANTHER" id="PTHR12323:SF0">
    <property type="entry name" value="CALCIUM HOMEOSTASIS ENDOPLASMIC RETICULUM PROTEIN"/>
    <property type="match status" value="1"/>
</dbReference>
<feature type="compositionally biased region" description="Low complexity" evidence="1">
    <location>
        <begin position="260"/>
        <end position="280"/>
    </location>
</feature>
<dbReference type="GO" id="GO:0048471">
    <property type="term" value="C:perinuclear region of cytoplasm"/>
    <property type="evidence" value="ECO:0007669"/>
    <property type="project" value="TreeGrafter"/>
</dbReference>
<comment type="caution">
    <text evidence="3">The sequence shown here is derived from an EMBL/GenBank/DDBJ whole genome shotgun (WGS) entry which is preliminary data.</text>
</comment>
<reference evidence="3 4" key="1">
    <citation type="journal article" date="2018" name="New Phytol.">
        <title>Phylogenomics of Endogonaceae and evolution of mycorrhizas within Mucoromycota.</title>
        <authorList>
            <person name="Chang Y."/>
            <person name="Desiro A."/>
            <person name="Na H."/>
            <person name="Sandor L."/>
            <person name="Lipzen A."/>
            <person name="Clum A."/>
            <person name="Barry K."/>
            <person name="Grigoriev I.V."/>
            <person name="Martin F.M."/>
            <person name="Stajich J.E."/>
            <person name="Smith M.E."/>
            <person name="Bonito G."/>
            <person name="Spatafora J.W."/>
        </authorList>
    </citation>
    <scope>NUCLEOTIDE SEQUENCE [LARGE SCALE GENOMIC DNA]</scope>
    <source>
        <strain evidence="3 4">AD002</strain>
    </source>
</reference>
<organism evidence="3 4">
    <name type="scientific">Jimgerdemannia flammicorona</name>
    <dbReference type="NCBI Taxonomy" id="994334"/>
    <lineage>
        <taxon>Eukaryota</taxon>
        <taxon>Fungi</taxon>
        <taxon>Fungi incertae sedis</taxon>
        <taxon>Mucoromycota</taxon>
        <taxon>Mucoromycotina</taxon>
        <taxon>Endogonomycetes</taxon>
        <taxon>Endogonales</taxon>
        <taxon>Endogonaceae</taxon>
        <taxon>Jimgerdemannia</taxon>
    </lineage>
</organism>
<gene>
    <name evidence="3" type="ORF">BC938DRAFT_477681</name>
</gene>
<proteinExistence type="predicted"/>
<protein>
    <recommendedName>
        <fullName evidence="2">CID domain-containing protein</fullName>
    </recommendedName>
</protein>
<dbReference type="InterPro" id="IPR006569">
    <property type="entry name" value="CID_dom"/>
</dbReference>
<accession>A0A433P8B3</accession>
<evidence type="ECO:0000313" key="3">
    <source>
        <dbReference type="EMBL" id="RUS13780.1"/>
    </source>
</evidence>
<feature type="compositionally biased region" description="Pro residues" evidence="1">
    <location>
        <begin position="281"/>
        <end position="298"/>
    </location>
</feature>
<dbReference type="PROSITE" id="PS51391">
    <property type="entry name" value="CID"/>
    <property type="match status" value="1"/>
</dbReference>
<keyword evidence="4" id="KW-1185">Reference proteome</keyword>
<dbReference type="EMBL" id="RBNJ01028852">
    <property type="protein sequence ID" value="RUS13780.1"/>
    <property type="molecule type" value="Genomic_DNA"/>
</dbReference>
<dbReference type="Pfam" id="PF04818">
    <property type="entry name" value="CID"/>
    <property type="match status" value="1"/>
</dbReference>
<dbReference type="GO" id="GO:0006874">
    <property type="term" value="P:intracellular calcium ion homeostasis"/>
    <property type="evidence" value="ECO:0007669"/>
    <property type="project" value="TreeGrafter"/>
</dbReference>
<sequence>MPYRPPPQSDQLAGAYEQLVRTIVEGAAQPGLPGAPSGGFNGNGNPVDDFRGIVGLIMQDCSKANIEVRFYVKGLHRQIRRLRLLNLPTNCTLLFFSLFLRHEQKGQTWIFETCHQGYHYEALMDFIVALSFSRPAFEDRLHLIYLVNDVLFHSERKQQGWIKDVIFTRLVPLLRSAFHLVGNADAQKDKVSKVITIWSDKRYFDHPVINSIRDAVLIPPPPNTAPPPGSQRGMPQMGYSPRPPPPSPQFMSQRPPPAFSPAHPAQAFSQQQQQQQQQQYRPPPPPPPPAPPAPPSSAPNPLQGGPFANQLPPGATAGGGMGAGFPQQQPRPPATMLQPPPNLPPVVEKRYYELPAGLIVPMVS</sequence>
<dbReference type="Proteomes" id="UP000274822">
    <property type="component" value="Unassembled WGS sequence"/>
</dbReference>
<dbReference type="InterPro" id="IPR008942">
    <property type="entry name" value="ENTH_VHS"/>
</dbReference>
<dbReference type="Gene3D" id="1.25.40.90">
    <property type="match status" value="1"/>
</dbReference>